<keyword evidence="3" id="KW-1185">Reference proteome</keyword>
<dbReference type="InterPro" id="IPR002559">
    <property type="entry name" value="Transposase_11"/>
</dbReference>
<organism evidence="2 3">
    <name type="scientific">Thermus arciformis</name>
    <dbReference type="NCBI Taxonomy" id="482827"/>
    <lineage>
        <taxon>Bacteria</taxon>
        <taxon>Thermotogati</taxon>
        <taxon>Deinococcota</taxon>
        <taxon>Deinococci</taxon>
        <taxon>Thermales</taxon>
        <taxon>Thermaceae</taxon>
        <taxon>Thermus</taxon>
    </lineage>
</organism>
<dbReference type="GO" id="GO:0003677">
    <property type="term" value="F:DNA binding"/>
    <property type="evidence" value="ECO:0007669"/>
    <property type="project" value="InterPro"/>
</dbReference>
<dbReference type="PANTHER" id="PTHR34614:SF2">
    <property type="entry name" value="TRANSPOSASE IS4-LIKE DOMAIN-CONTAINING PROTEIN"/>
    <property type="match status" value="1"/>
</dbReference>
<feature type="non-terminal residue" evidence="2">
    <location>
        <position position="232"/>
    </location>
</feature>
<dbReference type="EMBL" id="FNBC01000071">
    <property type="protein sequence ID" value="SDF51026.1"/>
    <property type="molecule type" value="Genomic_DNA"/>
</dbReference>
<gene>
    <name evidence="2" type="ORF">SAMN04488243_1716</name>
</gene>
<dbReference type="Proteomes" id="UP000199446">
    <property type="component" value="Unassembled WGS sequence"/>
</dbReference>
<evidence type="ECO:0000313" key="2">
    <source>
        <dbReference type="EMBL" id="SDF51026.1"/>
    </source>
</evidence>
<evidence type="ECO:0000313" key="3">
    <source>
        <dbReference type="Proteomes" id="UP000199446"/>
    </source>
</evidence>
<dbReference type="GO" id="GO:0004803">
    <property type="term" value="F:transposase activity"/>
    <property type="evidence" value="ECO:0007669"/>
    <property type="project" value="InterPro"/>
</dbReference>
<evidence type="ECO:0000259" key="1">
    <source>
        <dbReference type="Pfam" id="PF01609"/>
    </source>
</evidence>
<proteinExistence type="predicted"/>
<protein>
    <submittedName>
        <fullName evidence="2">Transposase DDE domain-containing protein</fullName>
    </submittedName>
</protein>
<name>A0A1G7LNS8_9DEIN</name>
<dbReference type="AlphaFoldDB" id="A0A1G7LNS8"/>
<reference evidence="3" key="1">
    <citation type="submission" date="2016-10" db="EMBL/GenBank/DDBJ databases">
        <authorList>
            <person name="Varghese N."/>
            <person name="Submissions S."/>
        </authorList>
    </citation>
    <scope>NUCLEOTIDE SEQUENCE [LARGE SCALE GENOMIC DNA]</scope>
    <source>
        <strain evidence="3">CGMCC 1.6992</strain>
    </source>
</reference>
<dbReference type="NCBIfam" id="NF033559">
    <property type="entry name" value="transpos_IS1634"/>
    <property type="match status" value="1"/>
</dbReference>
<dbReference type="STRING" id="482827.SAMN04488243_1716"/>
<dbReference type="PANTHER" id="PTHR34614">
    <property type="match status" value="1"/>
</dbReference>
<dbReference type="InterPro" id="IPR047654">
    <property type="entry name" value="IS1634_transpos"/>
</dbReference>
<feature type="domain" description="Transposase IS4-like" evidence="1">
    <location>
        <begin position="38"/>
        <end position="194"/>
    </location>
</feature>
<accession>A0A1G7LNS8</accession>
<sequence length="232" mass="25811">MGRMLDALYQAGVTELFLEVAKKARQAFPFPVRALHGDTTSFHVHGRYEGGEEEGGVIRIVQGYSRDHRPDLRQWVMGLVCADTGGIPLLFAPQDGNASDAKTLVALVSRFREALDLGEVVVLDGASYTRENLRALEGFSWILRVPATLGEARGLLGEVFPEGAWTPLLPGYWGVEVEVDYGGVRQRWVLVESEARREEEERRLGERVRRAEEEAGKALGRLLAREFSCEAD</sequence>
<dbReference type="Pfam" id="PF01609">
    <property type="entry name" value="DDE_Tnp_1"/>
    <property type="match status" value="1"/>
</dbReference>
<dbReference type="GO" id="GO:0006313">
    <property type="term" value="P:DNA transposition"/>
    <property type="evidence" value="ECO:0007669"/>
    <property type="project" value="InterPro"/>
</dbReference>